<dbReference type="PANTHER" id="PTHR33091:SF29">
    <property type="entry name" value="SUBTILISIN INHIBITOR 1"/>
    <property type="match status" value="1"/>
</dbReference>
<dbReference type="SUPFAM" id="SSF54654">
    <property type="entry name" value="CI-2 family of serine protease inhibitors"/>
    <property type="match status" value="1"/>
</dbReference>
<comment type="caution">
    <text evidence="5">The sequence shown here is derived from an EMBL/GenBank/DDBJ whole genome shotgun (WGS) entry which is preliminary data.</text>
</comment>
<evidence type="ECO:0000313" key="6">
    <source>
        <dbReference type="Proteomes" id="UP000265515"/>
    </source>
</evidence>
<proteinExistence type="inferred from homology"/>
<gene>
    <name evidence="5" type="ORF">CBR_g37573</name>
</gene>
<keyword evidence="6" id="KW-1185">Reference proteome</keyword>
<dbReference type="GO" id="GO:0004867">
    <property type="term" value="F:serine-type endopeptidase inhibitor activity"/>
    <property type="evidence" value="ECO:0007669"/>
    <property type="project" value="UniProtKB-KW"/>
</dbReference>
<sequence length="93" mass="10501">MAMAMAISDDVNDGERPKGNNIRTVTDYSEKTSWPEVVGMTGEEAKRKIQEERPELLTYVVHKKSAVIFDYRFDRVRIVVDGKSKVVITPSIG</sequence>
<comment type="similarity">
    <text evidence="1">Belongs to the protease inhibitor I13 (potato type I serine protease inhibitor) family.</text>
</comment>
<accession>A0A388LNI2</accession>
<evidence type="ECO:0000313" key="5">
    <source>
        <dbReference type="EMBL" id="GBG83772.1"/>
    </source>
</evidence>
<evidence type="ECO:0000256" key="4">
    <source>
        <dbReference type="SAM" id="MobiDB-lite"/>
    </source>
</evidence>
<reference evidence="5 6" key="1">
    <citation type="journal article" date="2018" name="Cell">
        <title>The Chara Genome: Secondary Complexity and Implications for Plant Terrestrialization.</title>
        <authorList>
            <person name="Nishiyama T."/>
            <person name="Sakayama H."/>
            <person name="Vries J.D."/>
            <person name="Buschmann H."/>
            <person name="Saint-Marcoux D."/>
            <person name="Ullrich K.K."/>
            <person name="Haas F.B."/>
            <person name="Vanderstraeten L."/>
            <person name="Becker D."/>
            <person name="Lang D."/>
            <person name="Vosolsobe S."/>
            <person name="Rombauts S."/>
            <person name="Wilhelmsson P.K.I."/>
            <person name="Janitza P."/>
            <person name="Kern R."/>
            <person name="Heyl A."/>
            <person name="Rumpler F."/>
            <person name="Villalobos L.I.A.C."/>
            <person name="Clay J.M."/>
            <person name="Skokan R."/>
            <person name="Toyoda A."/>
            <person name="Suzuki Y."/>
            <person name="Kagoshima H."/>
            <person name="Schijlen E."/>
            <person name="Tajeshwar N."/>
            <person name="Catarino B."/>
            <person name="Hetherington A.J."/>
            <person name="Saltykova A."/>
            <person name="Bonnot C."/>
            <person name="Breuninger H."/>
            <person name="Symeonidi A."/>
            <person name="Radhakrishnan G.V."/>
            <person name="Van Nieuwerburgh F."/>
            <person name="Deforce D."/>
            <person name="Chang C."/>
            <person name="Karol K.G."/>
            <person name="Hedrich R."/>
            <person name="Ulvskov P."/>
            <person name="Glockner G."/>
            <person name="Delwiche C.F."/>
            <person name="Petrasek J."/>
            <person name="Van de Peer Y."/>
            <person name="Friml J."/>
            <person name="Beilby M."/>
            <person name="Dolan L."/>
            <person name="Kohara Y."/>
            <person name="Sugano S."/>
            <person name="Fujiyama A."/>
            <person name="Delaux P.-M."/>
            <person name="Quint M."/>
            <person name="TheiBen G."/>
            <person name="Hagemann M."/>
            <person name="Harholt J."/>
            <person name="Dunand C."/>
            <person name="Zachgo S."/>
            <person name="Langdale J."/>
            <person name="Maumus F."/>
            <person name="Straeten D.V.D."/>
            <person name="Gould S.B."/>
            <person name="Rensing S.A."/>
        </authorList>
    </citation>
    <scope>NUCLEOTIDE SEQUENCE [LARGE SCALE GENOMIC DNA]</scope>
    <source>
        <strain evidence="5 6">S276</strain>
    </source>
</reference>
<dbReference type="Gene3D" id="3.30.10.10">
    <property type="entry name" value="Trypsin Inhibitor V, subunit A"/>
    <property type="match status" value="1"/>
</dbReference>
<dbReference type="OMA" id="MPRATIH"/>
<dbReference type="OrthoDB" id="10013825at2759"/>
<dbReference type="InterPro" id="IPR000864">
    <property type="entry name" value="Prot_inh_pot1"/>
</dbReference>
<feature type="region of interest" description="Disordered" evidence="4">
    <location>
        <begin position="1"/>
        <end position="23"/>
    </location>
</feature>
<name>A0A388LNI2_CHABU</name>
<dbReference type="Proteomes" id="UP000265515">
    <property type="component" value="Unassembled WGS sequence"/>
</dbReference>
<dbReference type="GO" id="GO:0009611">
    <property type="term" value="P:response to wounding"/>
    <property type="evidence" value="ECO:0007669"/>
    <property type="project" value="InterPro"/>
</dbReference>
<keyword evidence="3" id="KW-0722">Serine protease inhibitor</keyword>
<dbReference type="PANTHER" id="PTHR33091">
    <property type="entry name" value="PROTEIN, PUTATIVE, EXPRESSED-RELATED"/>
    <property type="match status" value="1"/>
</dbReference>
<evidence type="ECO:0000256" key="1">
    <source>
        <dbReference type="ARBA" id="ARBA00008210"/>
    </source>
</evidence>
<dbReference type="InterPro" id="IPR036354">
    <property type="entry name" value="Prot_inh_pot1_sf"/>
</dbReference>
<dbReference type="EMBL" id="BFEA01000450">
    <property type="protein sequence ID" value="GBG83772.1"/>
    <property type="molecule type" value="Genomic_DNA"/>
</dbReference>
<dbReference type="Pfam" id="PF00280">
    <property type="entry name" value="potato_inhibit"/>
    <property type="match status" value="1"/>
</dbReference>
<keyword evidence="2" id="KW-0646">Protease inhibitor</keyword>
<dbReference type="AlphaFoldDB" id="A0A388LNI2"/>
<evidence type="ECO:0000256" key="2">
    <source>
        <dbReference type="ARBA" id="ARBA00022690"/>
    </source>
</evidence>
<evidence type="ECO:0000256" key="3">
    <source>
        <dbReference type="ARBA" id="ARBA00022900"/>
    </source>
</evidence>
<protein>
    <recommendedName>
        <fullName evidence="7">Subtilisin inhibitor domain-containing protein</fullName>
    </recommendedName>
</protein>
<dbReference type="Gramene" id="GBG83772">
    <property type="protein sequence ID" value="GBG83772"/>
    <property type="gene ID" value="CBR_g37573"/>
</dbReference>
<dbReference type="PROSITE" id="PS00285">
    <property type="entry name" value="POTATO_INHIBITOR"/>
    <property type="match status" value="1"/>
</dbReference>
<evidence type="ECO:0008006" key="7">
    <source>
        <dbReference type="Google" id="ProtNLM"/>
    </source>
</evidence>
<organism evidence="5 6">
    <name type="scientific">Chara braunii</name>
    <name type="common">Braun's stonewort</name>
    <dbReference type="NCBI Taxonomy" id="69332"/>
    <lineage>
        <taxon>Eukaryota</taxon>
        <taxon>Viridiplantae</taxon>
        <taxon>Streptophyta</taxon>
        <taxon>Charophyceae</taxon>
        <taxon>Charales</taxon>
        <taxon>Characeae</taxon>
        <taxon>Chara</taxon>
    </lineage>
</organism>